<dbReference type="EMBL" id="KV878337">
    <property type="protein sequence ID" value="OJJ49832.1"/>
    <property type="molecule type" value="Genomic_DNA"/>
</dbReference>
<feature type="compositionally biased region" description="Low complexity" evidence="1">
    <location>
        <begin position="67"/>
        <end position="78"/>
    </location>
</feature>
<feature type="compositionally biased region" description="Polar residues" evidence="1">
    <location>
        <begin position="101"/>
        <end position="112"/>
    </location>
</feature>
<feature type="compositionally biased region" description="Low complexity" evidence="1">
    <location>
        <begin position="22"/>
        <end position="44"/>
    </location>
</feature>
<protein>
    <submittedName>
        <fullName evidence="2">Uncharacterized protein</fullName>
    </submittedName>
</protein>
<dbReference type="VEuPathDB" id="FungiDB:ASPZODRAFT_12944"/>
<dbReference type="GeneID" id="34608729"/>
<proteinExistence type="predicted"/>
<dbReference type="STRING" id="1073090.A0A1L9SRJ2"/>
<dbReference type="OrthoDB" id="1112980at2759"/>
<dbReference type="GO" id="GO:0000492">
    <property type="term" value="P:box C/D snoRNP assembly"/>
    <property type="evidence" value="ECO:0007669"/>
    <property type="project" value="InterPro"/>
</dbReference>
<name>A0A1L9SRJ2_9EURO</name>
<dbReference type="PANTHER" id="PTHR38489:SF1">
    <property type="entry name" value="HISTONE CHAPERONE DOMAIN-CONTAINING PROTEIN"/>
    <property type="match status" value="1"/>
</dbReference>
<feature type="region of interest" description="Disordered" evidence="1">
    <location>
        <begin position="174"/>
        <end position="235"/>
    </location>
</feature>
<reference evidence="3" key="1">
    <citation type="journal article" date="2017" name="Genome Biol.">
        <title>Comparative genomics reveals high biological diversity and specific adaptations in the industrially and medically important fungal genus Aspergillus.</title>
        <authorList>
            <person name="de Vries R.P."/>
            <person name="Riley R."/>
            <person name="Wiebenga A."/>
            <person name="Aguilar-Osorio G."/>
            <person name="Amillis S."/>
            <person name="Uchima C.A."/>
            <person name="Anderluh G."/>
            <person name="Asadollahi M."/>
            <person name="Askin M."/>
            <person name="Barry K."/>
            <person name="Battaglia E."/>
            <person name="Bayram O."/>
            <person name="Benocci T."/>
            <person name="Braus-Stromeyer S.A."/>
            <person name="Caldana C."/>
            <person name="Canovas D."/>
            <person name="Cerqueira G.C."/>
            <person name="Chen F."/>
            <person name="Chen W."/>
            <person name="Choi C."/>
            <person name="Clum A."/>
            <person name="Dos Santos R.A."/>
            <person name="Damasio A.R."/>
            <person name="Diallinas G."/>
            <person name="Emri T."/>
            <person name="Fekete E."/>
            <person name="Flipphi M."/>
            <person name="Freyberg S."/>
            <person name="Gallo A."/>
            <person name="Gournas C."/>
            <person name="Habgood R."/>
            <person name="Hainaut M."/>
            <person name="Harispe M.L."/>
            <person name="Henrissat B."/>
            <person name="Hilden K.S."/>
            <person name="Hope R."/>
            <person name="Hossain A."/>
            <person name="Karabika E."/>
            <person name="Karaffa L."/>
            <person name="Karanyi Z."/>
            <person name="Krasevec N."/>
            <person name="Kuo A."/>
            <person name="Kusch H."/>
            <person name="LaButti K."/>
            <person name="Lagendijk E.L."/>
            <person name="Lapidus A."/>
            <person name="Levasseur A."/>
            <person name="Lindquist E."/>
            <person name="Lipzen A."/>
            <person name="Logrieco A.F."/>
            <person name="MacCabe A."/>
            <person name="Maekelae M.R."/>
            <person name="Malavazi I."/>
            <person name="Melin P."/>
            <person name="Meyer V."/>
            <person name="Mielnichuk N."/>
            <person name="Miskei M."/>
            <person name="Molnar A.P."/>
            <person name="Mule G."/>
            <person name="Ngan C.Y."/>
            <person name="Orejas M."/>
            <person name="Orosz E."/>
            <person name="Ouedraogo J.P."/>
            <person name="Overkamp K.M."/>
            <person name="Park H.-S."/>
            <person name="Perrone G."/>
            <person name="Piumi F."/>
            <person name="Punt P.J."/>
            <person name="Ram A.F."/>
            <person name="Ramon A."/>
            <person name="Rauscher S."/>
            <person name="Record E."/>
            <person name="Riano-Pachon D.M."/>
            <person name="Robert V."/>
            <person name="Roehrig J."/>
            <person name="Ruller R."/>
            <person name="Salamov A."/>
            <person name="Salih N.S."/>
            <person name="Samson R.A."/>
            <person name="Sandor E."/>
            <person name="Sanguinetti M."/>
            <person name="Schuetze T."/>
            <person name="Sepcic K."/>
            <person name="Shelest E."/>
            <person name="Sherlock G."/>
            <person name="Sophianopoulou V."/>
            <person name="Squina F.M."/>
            <person name="Sun H."/>
            <person name="Susca A."/>
            <person name="Todd R.B."/>
            <person name="Tsang A."/>
            <person name="Unkles S.E."/>
            <person name="van de Wiele N."/>
            <person name="van Rossen-Uffink D."/>
            <person name="Oliveira J.V."/>
            <person name="Vesth T.C."/>
            <person name="Visser J."/>
            <person name="Yu J.-H."/>
            <person name="Zhou M."/>
            <person name="Andersen M.R."/>
            <person name="Archer D.B."/>
            <person name="Baker S.E."/>
            <person name="Benoit I."/>
            <person name="Brakhage A.A."/>
            <person name="Braus G.H."/>
            <person name="Fischer R."/>
            <person name="Frisvad J.C."/>
            <person name="Goldman G.H."/>
            <person name="Houbraken J."/>
            <person name="Oakley B."/>
            <person name="Pocsi I."/>
            <person name="Scazzocchio C."/>
            <person name="Seiboth B."/>
            <person name="vanKuyk P.A."/>
            <person name="Wortman J."/>
            <person name="Dyer P.S."/>
            <person name="Grigoriev I.V."/>
        </authorList>
    </citation>
    <scope>NUCLEOTIDE SEQUENCE [LARGE SCALE GENOMIC DNA]</scope>
    <source>
        <strain evidence="3">CBS 506.65</strain>
    </source>
</reference>
<dbReference type="PANTHER" id="PTHR38489">
    <property type="entry name" value="HISTONE CHAPERONE DOMAIN-CONTAINING PROTEIN"/>
    <property type="match status" value="1"/>
</dbReference>
<gene>
    <name evidence="2" type="ORF">ASPZODRAFT_12944</name>
</gene>
<dbReference type="Pfam" id="PF15370">
    <property type="entry name" value="NOPCHAP1"/>
    <property type="match status" value="1"/>
</dbReference>
<sequence>MKRPQDVPEPSSLVSLPKRTRIPPSSLRSSSDSVAPSSITTSNDLSEETTGDGDGDGDEDDEDDYTSSEGSTSSSESESNADDEDLDHHDDVVGSPEEESTSITNVVPSRSKPSIGRITLDSDILARVSSFLPQLRSANEALQKDIAAGKSKDILLDEAGEEEGQYIEMNLGLGVLEETQSNDDHENSSSPDLDRETESATTKQTTDAKESHIMDSLMGHKEEKPTKPTIEEMEE</sequence>
<evidence type="ECO:0000256" key="1">
    <source>
        <dbReference type="SAM" id="MobiDB-lite"/>
    </source>
</evidence>
<feature type="compositionally biased region" description="Basic and acidic residues" evidence="1">
    <location>
        <begin position="182"/>
        <end position="198"/>
    </location>
</feature>
<evidence type="ECO:0000313" key="3">
    <source>
        <dbReference type="Proteomes" id="UP000184188"/>
    </source>
</evidence>
<dbReference type="Proteomes" id="UP000184188">
    <property type="component" value="Unassembled WGS sequence"/>
</dbReference>
<dbReference type="RefSeq" id="XP_022584342.1">
    <property type="nucleotide sequence ID" value="XM_022722264.1"/>
</dbReference>
<keyword evidence="3" id="KW-1185">Reference proteome</keyword>
<feature type="compositionally biased region" description="Acidic residues" evidence="1">
    <location>
        <begin position="45"/>
        <end position="66"/>
    </location>
</feature>
<feature type="compositionally biased region" description="Basic and acidic residues" evidence="1">
    <location>
        <begin position="206"/>
        <end position="235"/>
    </location>
</feature>
<accession>A0A1L9SRJ2</accession>
<dbReference type="InterPro" id="IPR027921">
    <property type="entry name" value="NOPCHAP1"/>
</dbReference>
<feature type="region of interest" description="Disordered" evidence="1">
    <location>
        <begin position="1"/>
        <end position="118"/>
    </location>
</feature>
<organism evidence="2 3">
    <name type="scientific">Penicilliopsis zonata CBS 506.65</name>
    <dbReference type="NCBI Taxonomy" id="1073090"/>
    <lineage>
        <taxon>Eukaryota</taxon>
        <taxon>Fungi</taxon>
        <taxon>Dikarya</taxon>
        <taxon>Ascomycota</taxon>
        <taxon>Pezizomycotina</taxon>
        <taxon>Eurotiomycetes</taxon>
        <taxon>Eurotiomycetidae</taxon>
        <taxon>Eurotiales</taxon>
        <taxon>Aspergillaceae</taxon>
        <taxon>Penicilliopsis</taxon>
    </lineage>
</organism>
<dbReference type="AlphaFoldDB" id="A0A1L9SRJ2"/>
<evidence type="ECO:0000313" key="2">
    <source>
        <dbReference type="EMBL" id="OJJ49832.1"/>
    </source>
</evidence>